<reference evidence="9" key="1">
    <citation type="journal article" date="2020" name="Stud. Mycol.">
        <title>101 Dothideomycetes genomes: a test case for predicting lifestyles and emergence of pathogens.</title>
        <authorList>
            <person name="Haridas S."/>
            <person name="Albert R."/>
            <person name="Binder M."/>
            <person name="Bloem J."/>
            <person name="Labutti K."/>
            <person name="Salamov A."/>
            <person name="Andreopoulos B."/>
            <person name="Baker S."/>
            <person name="Barry K."/>
            <person name="Bills G."/>
            <person name="Bluhm B."/>
            <person name="Cannon C."/>
            <person name="Castanera R."/>
            <person name="Culley D."/>
            <person name="Daum C."/>
            <person name="Ezra D."/>
            <person name="Gonzalez J."/>
            <person name="Henrissat B."/>
            <person name="Kuo A."/>
            <person name="Liang C."/>
            <person name="Lipzen A."/>
            <person name="Lutzoni F."/>
            <person name="Magnuson J."/>
            <person name="Mondo S."/>
            <person name="Nolan M."/>
            <person name="Ohm R."/>
            <person name="Pangilinan J."/>
            <person name="Park H.-J."/>
            <person name="Ramirez L."/>
            <person name="Alfaro M."/>
            <person name="Sun H."/>
            <person name="Tritt A."/>
            <person name="Yoshinaga Y."/>
            <person name="Zwiers L.-H."/>
            <person name="Turgeon B."/>
            <person name="Goodwin S."/>
            <person name="Spatafora J."/>
            <person name="Crous P."/>
            <person name="Grigoriev I."/>
        </authorList>
    </citation>
    <scope>NUCLEOTIDE SEQUENCE</scope>
    <source>
        <strain evidence="9">CBS 107.79</strain>
    </source>
</reference>
<keyword evidence="3 7" id="KW-1133">Transmembrane helix</keyword>
<dbReference type="Proteomes" id="UP000800036">
    <property type="component" value="Unassembled WGS sequence"/>
</dbReference>
<dbReference type="GO" id="GO:0016020">
    <property type="term" value="C:membrane"/>
    <property type="evidence" value="ECO:0007669"/>
    <property type="project" value="UniProtKB-SubCell"/>
</dbReference>
<feature type="region of interest" description="Disordered" evidence="6">
    <location>
        <begin position="230"/>
        <end position="270"/>
    </location>
</feature>
<accession>A0A6A5VAQ2</accession>
<dbReference type="OrthoDB" id="3897607at2759"/>
<comment type="subcellular location">
    <subcellularLocation>
        <location evidence="1">Membrane</location>
        <topology evidence="1">Multi-pass membrane protein</topology>
    </subcellularLocation>
</comment>
<evidence type="ECO:0000256" key="6">
    <source>
        <dbReference type="SAM" id="MobiDB-lite"/>
    </source>
</evidence>
<feature type="transmembrane region" description="Helical" evidence="7">
    <location>
        <begin position="159"/>
        <end position="182"/>
    </location>
</feature>
<sequence length="380" mass="41384">MTEDLWIIAAAALAMGGIIASSYAVEYGLGKRLNVLTDTSLEDIQKALYAATIIYVATIGISKLSIAIFLARLACTPVHKTFVTIMYAVISCWIFVFTVEVIFQCALPQPLGAFRGKCIAILPFGVIWTIIDILTDVAMILLPFHVICKLHLPTRKRAVIISVFALRMLLILLSIARIIALARALQSGDPSFDAIPYAIAAQAHSTLSVTIACTPALKLITETTRTSMLSTSLTERSCGRTTEQAARSSNTSPTPLRASTNTFPPLLPNSSDEGTTFISHIYRHIIGQPKPPRIHISAPLPVRQVSSGAGRSAGGESPPRPPPPPEELRPDLSCFQPRLLRANSAFVRSQERWGGRGEEGRTCIMAEEQRWSQSKYSVCE</sequence>
<dbReference type="Pfam" id="PF20684">
    <property type="entry name" value="Fung_rhodopsin"/>
    <property type="match status" value="1"/>
</dbReference>
<protein>
    <recommendedName>
        <fullName evidence="8">Rhodopsin domain-containing protein</fullName>
    </recommendedName>
</protein>
<proteinExistence type="inferred from homology"/>
<evidence type="ECO:0000256" key="2">
    <source>
        <dbReference type="ARBA" id="ARBA00022692"/>
    </source>
</evidence>
<evidence type="ECO:0000256" key="5">
    <source>
        <dbReference type="ARBA" id="ARBA00038359"/>
    </source>
</evidence>
<evidence type="ECO:0000256" key="4">
    <source>
        <dbReference type="ARBA" id="ARBA00023136"/>
    </source>
</evidence>
<evidence type="ECO:0000313" key="10">
    <source>
        <dbReference type="Proteomes" id="UP000800036"/>
    </source>
</evidence>
<evidence type="ECO:0000256" key="7">
    <source>
        <dbReference type="SAM" id="Phobius"/>
    </source>
</evidence>
<feature type="region of interest" description="Disordered" evidence="6">
    <location>
        <begin position="305"/>
        <end position="331"/>
    </location>
</feature>
<keyword evidence="2 7" id="KW-0812">Transmembrane</keyword>
<evidence type="ECO:0000259" key="8">
    <source>
        <dbReference type="Pfam" id="PF20684"/>
    </source>
</evidence>
<feature type="compositionally biased region" description="Polar residues" evidence="6">
    <location>
        <begin position="239"/>
        <end position="270"/>
    </location>
</feature>
<dbReference type="PANTHER" id="PTHR33048">
    <property type="entry name" value="PTH11-LIKE INTEGRAL MEMBRANE PROTEIN (AFU_ORTHOLOGUE AFUA_5G11245)"/>
    <property type="match status" value="1"/>
</dbReference>
<evidence type="ECO:0000256" key="3">
    <source>
        <dbReference type="ARBA" id="ARBA00022989"/>
    </source>
</evidence>
<keyword evidence="10" id="KW-1185">Reference proteome</keyword>
<evidence type="ECO:0000256" key="1">
    <source>
        <dbReference type="ARBA" id="ARBA00004141"/>
    </source>
</evidence>
<dbReference type="AlphaFoldDB" id="A0A6A5VAQ2"/>
<dbReference type="EMBL" id="ML976676">
    <property type="protein sequence ID" value="KAF1974221.1"/>
    <property type="molecule type" value="Genomic_DNA"/>
</dbReference>
<organism evidence="9 10">
    <name type="scientific">Bimuria novae-zelandiae CBS 107.79</name>
    <dbReference type="NCBI Taxonomy" id="1447943"/>
    <lineage>
        <taxon>Eukaryota</taxon>
        <taxon>Fungi</taxon>
        <taxon>Dikarya</taxon>
        <taxon>Ascomycota</taxon>
        <taxon>Pezizomycotina</taxon>
        <taxon>Dothideomycetes</taxon>
        <taxon>Pleosporomycetidae</taxon>
        <taxon>Pleosporales</taxon>
        <taxon>Massarineae</taxon>
        <taxon>Didymosphaeriaceae</taxon>
        <taxon>Bimuria</taxon>
    </lineage>
</organism>
<evidence type="ECO:0000313" key="9">
    <source>
        <dbReference type="EMBL" id="KAF1974221.1"/>
    </source>
</evidence>
<dbReference type="InterPro" id="IPR049326">
    <property type="entry name" value="Rhodopsin_dom_fungi"/>
</dbReference>
<feature type="compositionally biased region" description="Low complexity" evidence="6">
    <location>
        <begin position="306"/>
        <end position="317"/>
    </location>
</feature>
<feature type="domain" description="Rhodopsin" evidence="8">
    <location>
        <begin position="3"/>
        <end position="220"/>
    </location>
</feature>
<name>A0A6A5VAQ2_9PLEO</name>
<dbReference type="PANTHER" id="PTHR33048:SF47">
    <property type="entry name" value="INTEGRAL MEMBRANE PROTEIN-RELATED"/>
    <property type="match status" value="1"/>
</dbReference>
<comment type="similarity">
    <text evidence="5">Belongs to the SAT4 family.</text>
</comment>
<feature type="transmembrane region" description="Helical" evidence="7">
    <location>
        <begin position="123"/>
        <end position="147"/>
    </location>
</feature>
<feature type="transmembrane region" description="Helical" evidence="7">
    <location>
        <begin position="82"/>
        <end position="103"/>
    </location>
</feature>
<dbReference type="InterPro" id="IPR052337">
    <property type="entry name" value="SAT4-like"/>
</dbReference>
<gene>
    <name evidence="9" type="ORF">BU23DRAFT_532214</name>
</gene>
<feature type="transmembrane region" description="Helical" evidence="7">
    <location>
        <begin position="48"/>
        <end position="70"/>
    </location>
</feature>
<keyword evidence="4 7" id="KW-0472">Membrane</keyword>